<dbReference type="PRINTS" id="PR00081">
    <property type="entry name" value="GDHRDH"/>
</dbReference>
<accession>A0A940T2F7</accession>
<dbReference type="NCBIfam" id="NF006119">
    <property type="entry name" value="PRK08264.1-5"/>
    <property type="match status" value="1"/>
</dbReference>
<dbReference type="EMBL" id="JAFIDA010000001">
    <property type="protein sequence ID" value="MBP1325022.1"/>
    <property type="molecule type" value="Genomic_DNA"/>
</dbReference>
<dbReference type="PANTHER" id="PTHR44169:SF6">
    <property type="entry name" value="NADPH-DEPENDENT 1-ACYLDIHYDROXYACETONE PHOSPHATE REDUCTASE"/>
    <property type="match status" value="1"/>
</dbReference>
<dbReference type="AlphaFoldDB" id="A0A940T2F7"/>
<dbReference type="PRINTS" id="PR00080">
    <property type="entry name" value="SDRFAMILY"/>
</dbReference>
<dbReference type="GO" id="GO:0016491">
    <property type="term" value="F:oxidoreductase activity"/>
    <property type="evidence" value="ECO:0007669"/>
    <property type="project" value="UniProtKB-KW"/>
</dbReference>
<proteinExistence type="inferred from homology"/>
<dbReference type="InterPro" id="IPR036291">
    <property type="entry name" value="NAD(P)-bd_dom_sf"/>
</dbReference>
<dbReference type="Gene3D" id="3.40.50.720">
    <property type="entry name" value="NAD(P)-binding Rossmann-like Domain"/>
    <property type="match status" value="1"/>
</dbReference>
<comment type="similarity">
    <text evidence="1 3">Belongs to the short-chain dehydrogenases/reductases (SDR) family.</text>
</comment>
<evidence type="ECO:0000256" key="2">
    <source>
        <dbReference type="ARBA" id="ARBA00023002"/>
    </source>
</evidence>
<evidence type="ECO:0000313" key="4">
    <source>
        <dbReference type="EMBL" id="MBP1325022.1"/>
    </source>
</evidence>
<protein>
    <submittedName>
        <fullName evidence="4">NAD(P)-dependent dehydrogenase (Short-subunit alcohol dehydrogenase family)</fullName>
    </submittedName>
</protein>
<dbReference type="Proteomes" id="UP000675163">
    <property type="component" value="Unassembled WGS sequence"/>
</dbReference>
<dbReference type="PANTHER" id="PTHR44169">
    <property type="entry name" value="NADPH-DEPENDENT 1-ACYLDIHYDROXYACETONE PHOSPHATE REDUCTASE"/>
    <property type="match status" value="1"/>
</dbReference>
<dbReference type="SUPFAM" id="SSF51735">
    <property type="entry name" value="NAD(P)-binding Rossmann-fold domains"/>
    <property type="match status" value="1"/>
</dbReference>
<dbReference type="RefSeq" id="WP_209704115.1">
    <property type="nucleotide sequence ID" value="NZ_JAFIDA010000001.1"/>
</dbReference>
<organism evidence="4 5">
    <name type="scientific">Leucobacter exalbidus</name>
    <dbReference type="NCBI Taxonomy" id="662960"/>
    <lineage>
        <taxon>Bacteria</taxon>
        <taxon>Bacillati</taxon>
        <taxon>Actinomycetota</taxon>
        <taxon>Actinomycetes</taxon>
        <taxon>Micrococcales</taxon>
        <taxon>Microbacteriaceae</taxon>
        <taxon>Leucobacter</taxon>
    </lineage>
</organism>
<gene>
    <name evidence="4" type="ORF">JOF28_000254</name>
</gene>
<evidence type="ECO:0000256" key="3">
    <source>
        <dbReference type="RuleBase" id="RU000363"/>
    </source>
</evidence>
<comment type="caution">
    <text evidence="4">The sequence shown here is derived from an EMBL/GenBank/DDBJ whole genome shotgun (WGS) entry which is preliminary data.</text>
</comment>
<evidence type="ECO:0000256" key="1">
    <source>
        <dbReference type="ARBA" id="ARBA00006484"/>
    </source>
</evidence>
<reference evidence="4" key="1">
    <citation type="submission" date="2021-02" db="EMBL/GenBank/DDBJ databases">
        <title>Sequencing the genomes of 1000 actinobacteria strains.</title>
        <authorList>
            <person name="Klenk H.-P."/>
        </authorList>
    </citation>
    <scope>NUCLEOTIDE SEQUENCE</scope>
    <source>
        <strain evidence="4">DSM 22850</strain>
    </source>
</reference>
<keyword evidence="5" id="KW-1185">Reference proteome</keyword>
<keyword evidence="2" id="KW-0560">Oxidoreductase</keyword>
<name>A0A940T2F7_9MICO</name>
<dbReference type="InterPro" id="IPR002347">
    <property type="entry name" value="SDR_fam"/>
</dbReference>
<sequence length="238" mass="24439">MTSLNGAVVLVTGANGGIGTRFVREALARGAAKVYASARNPRTWDDDRIVPLALDATDPASIQTAVAAAPDVTVLINNAGAGVHSAGVLGHTDAEIRANVEVNFLGPLFLSRAFAPVLAAHGGNTAIIDMHSALSWHASVGIYSATKAALWSVTNSLRIELLPAGVQVVGVHVGWVDTAMAAGVTDPKTDPAVLVGMIFDATEAGEYEVLADDTAINLKAALSAPLEAAYPQLRQAQG</sequence>
<evidence type="ECO:0000313" key="5">
    <source>
        <dbReference type="Proteomes" id="UP000675163"/>
    </source>
</evidence>
<dbReference type="Pfam" id="PF00106">
    <property type="entry name" value="adh_short"/>
    <property type="match status" value="1"/>
</dbReference>